<evidence type="ECO:0000256" key="1">
    <source>
        <dbReference type="ARBA" id="ARBA00012156"/>
    </source>
</evidence>
<reference evidence="9 10" key="1">
    <citation type="submission" date="2016-10" db="EMBL/GenBank/DDBJ databases">
        <authorList>
            <person name="de Groot N.N."/>
        </authorList>
    </citation>
    <scope>NUCLEOTIDE SEQUENCE [LARGE SCALE GENOMIC DNA]</scope>
    <source>
        <strain evidence="9 10">DSM 15230</strain>
    </source>
</reference>
<dbReference type="OrthoDB" id="1675500at2"/>
<dbReference type="InterPro" id="IPR017861">
    <property type="entry name" value="KAE1/TsaD"/>
</dbReference>
<organism evidence="9 10">
    <name type="scientific">Allisonella histaminiformans</name>
    <dbReference type="NCBI Taxonomy" id="209880"/>
    <lineage>
        <taxon>Bacteria</taxon>
        <taxon>Bacillati</taxon>
        <taxon>Bacillota</taxon>
        <taxon>Negativicutes</taxon>
        <taxon>Veillonellales</taxon>
        <taxon>Veillonellaceae</taxon>
        <taxon>Allisonella</taxon>
    </lineage>
</organism>
<evidence type="ECO:0000256" key="5">
    <source>
        <dbReference type="ARBA" id="ARBA00023004"/>
    </source>
</evidence>
<dbReference type="PANTHER" id="PTHR11735">
    <property type="entry name" value="TRNA N6-ADENOSINE THREONYLCARBAMOYLTRANSFERASE"/>
    <property type="match status" value="1"/>
</dbReference>
<dbReference type="PRINTS" id="PR00789">
    <property type="entry name" value="OSIALOPTASE"/>
</dbReference>
<dbReference type="EMBL" id="FMXA01000008">
    <property type="protein sequence ID" value="SDA47898.1"/>
    <property type="molecule type" value="Genomic_DNA"/>
</dbReference>
<evidence type="ECO:0000256" key="7">
    <source>
        <dbReference type="ARBA" id="ARBA00048117"/>
    </source>
</evidence>
<evidence type="ECO:0000259" key="8">
    <source>
        <dbReference type="Pfam" id="PF00814"/>
    </source>
</evidence>
<keyword evidence="10" id="KW-1185">Reference proteome</keyword>
<dbReference type="RefSeq" id="WP_091364098.1">
    <property type="nucleotide sequence ID" value="NZ_FMXA01000008.1"/>
</dbReference>
<protein>
    <recommendedName>
        <fullName evidence="1">N(6)-L-threonylcarbamoyladenine synthase</fullName>
        <ecNumber evidence="1">2.3.1.234</ecNumber>
    </recommendedName>
</protein>
<dbReference type="GO" id="GO:0008033">
    <property type="term" value="P:tRNA processing"/>
    <property type="evidence" value="ECO:0007669"/>
    <property type="project" value="UniProtKB-KW"/>
</dbReference>
<dbReference type="InterPro" id="IPR000905">
    <property type="entry name" value="Gcp-like_dom"/>
</dbReference>
<gene>
    <name evidence="9" type="ORF">SAMN02910343_00803</name>
</gene>
<dbReference type="GeneID" id="87755833"/>
<dbReference type="AlphaFoldDB" id="A0A1G5VQ68"/>
<keyword evidence="4" id="KW-0479">Metal-binding</keyword>
<dbReference type="GO" id="GO:0046872">
    <property type="term" value="F:metal ion binding"/>
    <property type="evidence" value="ECO:0007669"/>
    <property type="project" value="UniProtKB-KW"/>
</dbReference>
<evidence type="ECO:0000256" key="3">
    <source>
        <dbReference type="ARBA" id="ARBA00022694"/>
    </source>
</evidence>
<name>A0A1G5VQ68_9FIRM</name>
<accession>A0A1G5VQ68</accession>
<feature type="domain" description="Gcp-like" evidence="8">
    <location>
        <begin position="86"/>
        <end position="299"/>
    </location>
</feature>
<sequence length="318" mass="34962">MARFIGIDTSCYTTSVAVYDSQQGLVAEERTVLKVKQGHRGLSQSEMVYQHVRNLPELFHKIGNEIHSISGIGVSAFPRRRADSYMPAFLVGKGAGEMLSQTLHVPLYLFSHQENHAMAAMRNRPEIWNIPFYMMHLSGGTQDVLSVTWEAENMHFKNVMTSMDITAGQLIDRVGVALGLPFPAGKHVEVLAKGADNPCQFPVARVKNAFSFSGVETTVQKCIREGNQSSENVAAGVLQAIGRALKKELLSYPFESGRTMIAVGGVMSNTYLRHIVMEIGRKKGLTVLFADPVYSSDNASGNAFGAFMRYSHEKGNSQ</sequence>
<dbReference type="Pfam" id="PF00814">
    <property type="entry name" value="TsaD"/>
    <property type="match status" value="1"/>
</dbReference>
<dbReference type="Proteomes" id="UP000199689">
    <property type="component" value="Unassembled WGS sequence"/>
</dbReference>
<dbReference type="STRING" id="209880.SAMN02910343_00803"/>
<keyword evidence="3" id="KW-0819">tRNA processing</keyword>
<dbReference type="GO" id="GO:0061711">
    <property type="term" value="F:tRNA N(6)-L-threonylcarbamoyladenine synthase activity"/>
    <property type="evidence" value="ECO:0007669"/>
    <property type="project" value="UniProtKB-EC"/>
</dbReference>
<evidence type="ECO:0000313" key="9">
    <source>
        <dbReference type="EMBL" id="SDA47898.1"/>
    </source>
</evidence>
<keyword evidence="6" id="KW-0012">Acyltransferase</keyword>
<keyword evidence="5" id="KW-0408">Iron</keyword>
<proteinExistence type="predicted"/>
<evidence type="ECO:0000256" key="2">
    <source>
        <dbReference type="ARBA" id="ARBA00022679"/>
    </source>
</evidence>
<dbReference type="Gene3D" id="3.30.420.40">
    <property type="match status" value="2"/>
</dbReference>
<dbReference type="SUPFAM" id="SSF53067">
    <property type="entry name" value="Actin-like ATPase domain"/>
    <property type="match status" value="1"/>
</dbReference>
<evidence type="ECO:0000256" key="4">
    <source>
        <dbReference type="ARBA" id="ARBA00022723"/>
    </source>
</evidence>
<dbReference type="PANTHER" id="PTHR11735:SF6">
    <property type="entry name" value="TRNA N6-ADENOSINE THREONYLCARBAMOYLTRANSFERASE, MITOCHONDRIAL"/>
    <property type="match status" value="1"/>
</dbReference>
<keyword evidence="2" id="KW-0808">Transferase</keyword>
<dbReference type="EC" id="2.3.1.234" evidence="1"/>
<evidence type="ECO:0000256" key="6">
    <source>
        <dbReference type="ARBA" id="ARBA00023315"/>
    </source>
</evidence>
<comment type="catalytic activity">
    <reaction evidence="7">
        <text>L-threonylcarbamoyladenylate + adenosine(37) in tRNA = N(6)-L-threonylcarbamoyladenosine(37) in tRNA + AMP + H(+)</text>
        <dbReference type="Rhea" id="RHEA:37059"/>
        <dbReference type="Rhea" id="RHEA-COMP:10162"/>
        <dbReference type="Rhea" id="RHEA-COMP:10163"/>
        <dbReference type="ChEBI" id="CHEBI:15378"/>
        <dbReference type="ChEBI" id="CHEBI:73682"/>
        <dbReference type="ChEBI" id="CHEBI:74411"/>
        <dbReference type="ChEBI" id="CHEBI:74418"/>
        <dbReference type="ChEBI" id="CHEBI:456215"/>
        <dbReference type="EC" id="2.3.1.234"/>
    </reaction>
</comment>
<evidence type="ECO:0000313" key="10">
    <source>
        <dbReference type="Proteomes" id="UP000199689"/>
    </source>
</evidence>
<dbReference type="InterPro" id="IPR043129">
    <property type="entry name" value="ATPase_NBD"/>
</dbReference>